<comment type="caution">
    <text evidence="3">The sequence shown here is derived from an EMBL/GenBank/DDBJ whole genome shotgun (WGS) entry which is preliminary data.</text>
</comment>
<gene>
    <name evidence="3" type="ORF">HW347_18050</name>
</gene>
<keyword evidence="4" id="KW-1185">Reference proteome</keyword>
<feature type="domain" description="AMP-binding enzyme C-terminal" evidence="2">
    <location>
        <begin position="435"/>
        <end position="510"/>
    </location>
</feature>
<dbReference type="Proteomes" id="UP000740413">
    <property type="component" value="Unassembled WGS sequence"/>
</dbReference>
<dbReference type="InterPro" id="IPR025110">
    <property type="entry name" value="AMP-bd_C"/>
</dbReference>
<dbReference type="CDD" id="cd05930">
    <property type="entry name" value="A_NRPS"/>
    <property type="match status" value="1"/>
</dbReference>
<proteinExistence type="predicted"/>
<feature type="domain" description="AMP-dependent synthetase/ligase" evidence="1">
    <location>
        <begin position="12"/>
        <end position="376"/>
    </location>
</feature>
<dbReference type="RefSeq" id="WP_214613150.1">
    <property type="nucleotide sequence ID" value="NZ_JACATN010000006.1"/>
</dbReference>
<dbReference type="Pfam" id="PF13193">
    <property type="entry name" value="AMP-binding_C"/>
    <property type="match status" value="1"/>
</dbReference>
<name>A0ABS5WIH8_9FLAO</name>
<reference evidence="4" key="2">
    <citation type="submission" date="2023-07" db="EMBL/GenBank/DDBJ databases">
        <title>Zobellia barbeyronii sp. nov., a new marine flavobacterium, isolated from green and red algae.</title>
        <authorList>
            <person name="Nedashkovskaya O.I."/>
            <person name="Otstavnykh N."/>
            <person name="Zhukova N."/>
            <person name="Guzev K."/>
            <person name="Chausova V."/>
            <person name="Tekutyeva L."/>
            <person name="Mikhailov V."/>
            <person name="Isaeva M."/>
        </authorList>
    </citation>
    <scope>NUCLEOTIDE SEQUENCE [LARGE SCALE GENOMIC DNA]</scope>
    <source>
        <strain evidence="4">KMM 6746</strain>
    </source>
</reference>
<dbReference type="NCBIfam" id="TIGR01733">
    <property type="entry name" value="AA-adenyl-dom"/>
    <property type="match status" value="1"/>
</dbReference>
<evidence type="ECO:0000259" key="1">
    <source>
        <dbReference type="Pfam" id="PF00501"/>
    </source>
</evidence>
<sequence>MKSIYTLPQLIENVARASPNREAFRYLEETISYSELHKKTDQLASYLISIGIKKGDRVSIFMNRCLETSIAVYGTLKAGAVYVPLDTAAPLHKTAAIINDCQISCLITTTTKRRKVDTLLNEKSTLNRVIGDTLKNSIPSVAWDDIFSIELDDYIPPTILEQDLAFILYTSGSTGVPKGIMHTHYSGLSLAKIAADTYDFNSDDIFGNPAPLHFDPSTFGYFVAPLVGATTVIIPDAHLKMPASLSALISKERITVWYSVPLMLIQLLHSETLDKHDFSSLRWVLFAGEVFITKHLRALMKKWPNARFSNLYGPAELILCTYYNVPEPPKTDEPIPIGKVWNNTEYKILDQNNNDVSKGEIGQLAIRSATLMQGYWNNKSLTEQSLHKVTIASGYDHTYYKTGDLVKLNNLGELLFLGRNDRQIKLRGYRVELDEIELTLLKHKDVEEVAVLVLGKDEEVQELVAVIKPSKDASINLTYLMEFCKVELPSYAIPKTIEFMDDFPRTSSGKISRKEISKLLEEHQL</sequence>
<organism evidence="3 4">
    <name type="scientific">Zobellia barbeyronii</name>
    <dbReference type="NCBI Taxonomy" id="2748009"/>
    <lineage>
        <taxon>Bacteria</taxon>
        <taxon>Pseudomonadati</taxon>
        <taxon>Bacteroidota</taxon>
        <taxon>Flavobacteriia</taxon>
        <taxon>Flavobacteriales</taxon>
        <taxon>Flavobacteriaceae</taxon>
        <taxon>Zobellia</taxon>
    </lineage>
</organism>
<evidence type="ECO:0000313" key="3">
    <source>
        <dbReference type="EMBL" id="MBT2163179.1"/>
    </source>
</evidence>
<dbReference type="PANTHER" id="PTHR45527">
    <property type="entry name" value="NONRIBOSOMAL PEPTIDE SYNTHETASE"/>
    <property type="match status" value="1"/>
</dbReference>
<dbReference type="InterPro" id="IPR010071">
    <property type="entry name" value="AA_adenyl_dom"/>
</dbReference>
<dbReference type="EMBL" id="JACATN010000006">
    <property type="protein sequence ID" value="MBT2163179.1"/>
    <property type="molecule type" value="Genomic_DNA"/>
</dbReference>
<dbReference type="InterPro" id="IPR042099">
    <property type="entry name" value="ANL_N_sf"/>
</dbReference>
<dbReference type="Gene3D" id="3.30.300.30">
    <property type="match status" value="1"/>
</dbReference>
<dbReference type="PROSITE" id="PS00455">
    <property type="entry name" value="AMP_BINDING"/>
    <property type="match status" value="1"/>
</dbReference>
<dbReference type="PANTHER" id="PTHR45527:SF1">
    <property type="entry name" value="FATTY ACID SYNTHASE"/>
    <property type="match status" value="1"/>
</dbReference>
<dbReference type="Pfam" id="PF00501">
    <property type="entry name" value="AMP-binding"/>
    <property type="match status" value="1"/>
</dbReference>
<dbReference type="Gene3D" id="3.40.50.12780">
    <property type="entry name" value="N-terminal domain of ligase-like"/>
    <property type="match status" value="1"/>
</dbReference>
<evidence type="ECO:0000313" key="4">
    <source>
        <dbReference type="Proteomes" id="UP000740413"/>
    </source>
</evidence>
<protein>
    <submittedName>
        <fullName evidence="3">Amino acid adenylation domain-containing protein</fullName>
    </submittedName>
</protein>
<dbReference type="SUPFAM" id="SSF56801">
    <property type="entry name" value="Acetyl-CoA synthetase-like"/>
    <property type="match status" value="1"/>
</dbReference>
<reference evidence="3 4" key="1">
    <citation type="submission" date="2020-06" db="EMBL/GenBank/DDBJ databases">
        <authorList>
            <person name="Isaeva M.P."/>
            <person name="Chernysheva N.Y."/>
        </authorList>
    </citation>
    <scope>NUCLEOTIDE SEQUENCE [LARGE SCALE GENOMIC DNA]</scope>
    <source>
        <strain evidence="3 4">KMM 6746</strain>
    </source>
</reference>
<accession>A0ABS5WIH8</accession>
<dbReference type="InterPro" id="IPR045851">
    <property type="entry name" value="AMP-bd_C_sf"/>
</dbReference>
<dbReference type="InterPro" id="IPR000873">
    <property type="entry name" value="AMP-dep_synth/lig_dom"/>
</dbReference>
<evidence type="ECO:0000259" key="2">
    <source>
        <dbReference type="Pfam" id="PF13193"/>
    </source>
</evidence>
<dbReference type="InterPro" id="IPR020845">
    <property type="entry name" value="AMP-binding_CS"/>
</dbReference>